<dbReference type="Gene3D" id="3.30.420.10">
    <property type="entry name" value="Ribonuclease H-like superfamily/Ribonuclease H"/>
    <property type="match status" value="1"/>
</dbReference>
<dbReference type="SUPFAM" id="SSF53098">
    <property type="entry name" value="Ribonuclease H-like"/>
    <property type="match status" value="1"/>
</dbReference>
<sequence>AMHCAISVNNLWHSKILFVYAKRVAVDRRSLWDELVFMSSLYDSPWAIVGDFNTVRSNKEKLGRRAANGMAMMEFEQMIKTAGLLEASFSGSNFLTIKLQHLDRVCSDHAPLFLSYKVESAIEYFKEVFTVEAVTIDEELLSYILEFVTADDNNLLLQSPSMQEIKDSLWSIPNDSAPVLVILNSDWEIHWIGFKLSIDGEMDYEPFFSGEKSGKKEFGSAKKKYIYKNHQLGSKHNYKSNSSVVFQFPHDIEFEILSRLSVKIQVFGPMSKQKELFDEAVSLIVNEDVEGYNCTIFAYGLMGTGKTYTRRRKESKGNGEFSSDAGVIPRAVRQFFKVLEAQNVEYNMKVTFLELYNKEIMDLLALGECVKFIDDKLKKPIALMEDGKGGIFVRGLEEEIVTTANEIYKILEKEGVELIKCGKLNLVDLAGSENISRSGAREGHSRVVETTRSSSNITVNFFKTLDLHSSKLSHIVEEAQTVHDKKLSDLKNKYEECAANEEKQLLAKVAELLASSSNRKKVMLSSAATSFLEDLDVANRNLLCCIEDSLKLDNEARGNIDSMVDPCCNDLRDLKSVHYHKIVEITENVGKCLEKEYMPEEPRVKHLIPYTFRKQRIPLGVILSVLLAASTAIEYFGIKAVLQLHTIKVLIRKAIVVRWCKPPVGFFKLNTNGSAAENLCGVGGIVRNSRGVMVFAFSATLGSGTNTTAELYALLLGLQHCQQNKWFPLLVEVNSEVVANCDCYTFCSTGPLLLLSAIICYLPFCLSMIKRERDEPDRDSRVYVIGWKSNFEYGCSVIEPVHQVLALPHGYSSPESARGATTAGLTLNRLFVKCAILSVTLHRNVLGFTQNARKLHAMAS</sequence>
<dbReference type="InterPro" id="IPR036691">
    <property type="entry name" value="Endo/exonu/phosph_ase_sf"/>
</dbReference>
<dbReference type="GO" id="GO:0051231">
    <property type="term" value="P:spindle elongation"/>
    <property type="evidence" value="ECO:0007669"/>
    <property type="project" value="TreeGrafter"/>
</dbReference>
<dbReference type="InterPro" id="IPR027417">
    <property type="entry name" value="P-loop_NTPase"/>
</dbReference>
<protein>
    <recommendedName>
        <fullName evidence="9">Kinesin-like protein</fullName>
    </recommendedName>
</protein>
<comment type="similarity">
    <text evidence="8 9">Belongs to the TRAFAC class myosin-kinesin ATPase superfamily. Kinesin family.</text>
</comment>
<proteinExistence type="inferred from homology"/>
<dbReference type="InterPro" id="IPR019821">
    <property type="entry name" value="Kinesin_motor_CS"/>
</dbReference>
<organism evidence="11 12">
    <name type="scientific">Kingdonia uniflora</name>
    <dbReference type="NCBI Taxonomy" id="39325"/>
    <lineage>
        <taxon>Eukaryota</taxon>
        <taxon>Viridiplantae</taxon>
        <taxon>Streptophyta</taxon>
        <taxon>Embryophyta</taxon>
        <taxon>Tracheophyta</taxon>
        <taxon>Spermatophyta</taxon>
        <taxon>Magnoliopsida</taxon>
        <taxon>Ranunculales</taxon>
        <taxon>Circaeasteraceae</taxon>
        <taxon>Kingdonia</taxon>
    </lineage>
</organism>
<dbReference type="GO" id="GO:0072686">
    <property type="term" value="C:mitotic spindle"/>
    <property type="evidence" value="ECO:0007669"/>
    <property type="project" value="TreeGrafter"/>
</dbReference>
<name>A0A7J7LK98_9MAGN</name>
<dbReference type="GO" id="GO:0008017">
    <property type="term" value="F:microtubule binding"/>
    <property type="evidence" value="ECO:0007669"/>
    <property type="project" value="InterPro"/>
</dbReference>
<evidence type="ECO:0000256" key="9">
    <source>
        <dbReference type="RuleBase" id="RU000394"/>
    </source>
</evidence>
<comment type="subcellular location">
    <subcellularLocation>
        <location evidence="1">Cytoplasm</location>
        <location evidence="1">Cytoskeleton</location>
    </subcellularLocation>
</comment>
<comment type="caution">
    <text evidence="11">The sequence shown here is derived from an EMBL/GenBank/DDBJ whole genome shotgun (WGS) entry which is preliminary data.</text>
</comment>
<dbReference type="Proteomes" id="UP000541444">
    <property type="component" value="Unassembled WGS sequence"/>
</dbReference>
<dbReference type="Gene3D" id="3.40.850.10">
    <property type="entry name" value="Kinesin motor domain"/>
    <property type="match status" value="1"/>
</dbReference>
<evidence type="ECO:0000259" key="10">
    <source>
        <dbReference type="PROSITE" id="PS50067"/>
    </source>
</evidence>
<evidence type="ECO:0000313" key="11">
    <source>
        <dbReference type="EMBL" id="KAF6142954.1"/>
    </source>
</evidence>
<dbReference type="GO" id="GO:0005876">
    <property type="term" value="C:spindle microtubule"/>
    <property type="evidence" value="ECO:0007669"/>
    <property type="project" value="TreeGrafter"/>
</dbReference>
<dbReference type="SMART" id="SM00129">
    <property type="entry name" value="KISc"/>
    <property type="match status" value="1"/>
</dbReference>
<keyword evidence="5 8" id="KW-0067">ATP-binding</keyword>
<reference evidence="11 12" key="1">
    <citation type="journal article" date="2020" name="IScience">
        <title>Genome Sequencing of the Endangered Kingdonia uniflora (Circaeasteraceae, Ranunculales) Reveals Potential Mechanisms of Evolutionary Specialization.</title>
        <authorList>
            <person name="Sun Y."/>
            <person name="Deng T."/>
            <person name="Zhang A."/>
            <person name="Moore M.J."/>
            <person name="Landis J.B."/>
            <person name="Lin N."/>
            <person name="Zhang H."/>
            <person name="Zhang X."/>
            <person name="Huang J."/>
            <person name="Zhang X."/>
            <person name="Sun H."/>
            <person name="Wang H."/>
        </authorList>
    </citation>
    <scope>NUCLEOTIDE SEQUENCE [LARGE SCALE GENOMIC DNA]</scope>
    <source>
        <strain evidence="11">TB1705</strain>
        <tissue evidence="11">Leaf</tissue>
    </source>
</reference>
<evidence type="ECO:0000256" key="5">
    <source>
        <dbReference type="ARBA" id="ARBA00022840"/>
    </source>
</evidence>
<dbReference type="AlphaFoldDB" id="A0A7J7LK98"/>
<gene>
    <name evidence="11" type="ORF">GIB67_003910</name>
</gene>
<dbReference type="InterPro" id="IPR002156">
    <property type="entry name" value="RNaseH_domain"/>
</dbReference>
<dbReference type="GO" id="GO:0005524">
    <property type="term" value="F:ATP binding"/>
    <property type="evidence" value="ECO:0007669"/>
    <property type="project" value="UniProtKB-UniRule"/>
</dbReference>
<keyword evidence="2" id="KW-0963">Cytoplasm</keyword>
<dbReference type="Pfam" id="PF13456">
    <property type="entry name" value="RVT_3"/>
    <property type="match status" value="1"/>
</dbReference>
<feature type="domain" description="Kinesin motor" evidence="10">
    <location>
        <begin position="222"/>
        <end position="413"/>
    </location>
</feature>
<dbReference type="PRINTS" id="PR00380">
    <property type="entry name" value="KINESINHEAVY"/>
</dbReference>
<evidence type="ECO:0000256" key="2">
    <source>
        <dbReference type="ARBA" id="ARBA00022490"/>
    </source>
</evidence>
<keyword evidence="3 9" id="KW-0493">Microtubule</keyword>
<accession>A0A7J7LK98</accession>
<evidence type="ECO:0000256" key="6">
    <source>
        <dbReference type="ARBA" id="ARBA00023175"/>
    </source>
</evidence>
<dbReference type="InterPro" id="IPR036397">
    <property type="entry name" value="RNaseH_sf"/>
</dbReference>
<dbReference type="CDD" id="cd06222">
    <property type="entry name" value="RNase_H_like"/>
    <property type="match status" value="1"/>
</dbReference>
<keyword evidence="12" id="KW-1185">Reference proteome</keyword>
<evidence type="ECO:0000256" key="3">
    <source>
        <dbReference type="ARBA" id="ARBA00022701"/>
    </source>
</evidence>
<keyword evidence="7" id="KW-0206">Cytoskeleton</keyword>
<dbReference type="InterPro" id="IPR012337">
    <property type="entry name" value="RNaseH-like_sf"/>
</dbReference>
<dbReference type="GO" id="GO:0004523">
    <property type="term" value="F:RNA-DNA hybrid ribonuclease activity"/>
    <property type="evidence" value="ECO:0007669"/>
    <property type="project" value="InterPro"/>
</dbReference>
<dbReference type="PROSITE" id="PS50067">
    <property type="entry name" value="KINESIN_MOTOR_2"/>
    <property type="match status" value="1"/>
</dbReference>
<dbReference type="GO" id="GO:0090307">
    <property type="term" value="P:mitotic spindle assembly"/>
    <property type="evidence" value="ECO:0007669"/>
    <property type="project" value="TreeGrafter"/>
</dbReference>
<dbReference type="InterPro" id="IPR047149">
    <property type="entry name" value="KIF11-like"/>
</dbReference>
<evidence type="ECO:0000256" key="8">
    <source>
        <dbReference type="PROSITE-ProRule" id="PRU00283"/>
    </source>
</evidence>
<keyword evidence="4 8" id="KW-0547">Nucleotide-binding</keyword>
<evidence type="ECO:0000313" key="12">
    <source>
        <dbReference type="Proteomes" id="UP000541444"/>
    </source>
</evidence>
<dbReference type="InterPro" id="IPR036961">
    <property type="entry name" value="Kinesin_motor_dom_sf"/>
</dbReference>
<dbReference type="Gene3D" id="3.60.10.10">
    <property type="entry name" value="Endonuclease/exonuclease/phosphatase"/>
    <property type="match status" value="1"/>
</dbReference>
<dbReference type="EMBL" id="JACGCM010002226">
    <property type="protein sequence ID" value="KAF6142954.1"/>
    <property type="molecule type" value="Genomic_DNA"/>
</dbReference>
<feature type="non-terminal residue" evidence="11">
    <location>
        <position position="1"/>
    </location>
</feature>
<dbReference type="GO" id="GO:0008574">
    <property type="term" value="F:plus-end-directed microtubule motor activity"/>
    <property type="evidence" value="ECO:0007669"/>
    <property type="project" value="TreeGrafter"/>
</dbReference>
<dbReference type="SUPFAM" id="SSF56219">
    <property type="entry name" value="DNase I-like"/>
    <property type="match status" value="1"/>
</dbReference>
<dbReference type="InterPro" id="IPR001752">
    <property type="entry name" value="Kinesin_motor_dom"/>
</dbReference>
<dbReference type="GO" id="GO:0003676">
    <property type="term" value="F:nucleic acid binding"/>
    <property type="evidence" value="ECO:0007669"/>
    <property type="project" value="InterPro"/>
</dbReference>
<evidence type="ECO:0000256" key="4">
    <source>
        <dbReference type="ARBA" id="ARBA00022741"/>
    </source>
</evidence>
<dbReference type="OrthoDB" id="1306280at2759"/>
<feature type="binding site" evidence="8">
    <location>
        <begin position="300"/>
        <end position="307"/>
    </location>
    <ligand>
        <name>ATP</name>
        <dbReference type="ChEBI" id="CHEBI:30616"/>
    </ligand>
</feature>
<evidence type="ECO:0000256" key="1">
    <source>
        <dbReference type="ARBA" id="ARBA00004245"/>
    </source>
</evidence>
<evidence type="ECO:0000256" key="7">
    <source>
        <dbReference type="ARBA" id="ARBA00023212"/>
    </source>
</evidence>
<keyword evidence="6 8" id="KW-0505">Motor protein</keyword>
<dbReference type="PROSITE" id="PS00411">
    <property type="entry name" value="KINESIN_MOTOR_1"/>
    <property type="match status" value="1"/>
</dbReference>
<dbReference type="GO" id="GO:0007018">
    <property type="term" value="P:microtubule-based movement"/>
    <property type="evidence" value="ECO:0007669"/>
    <property type="project" value="InterPro"/>
</dbReference>
<dbReference type="PANTHER" id="PTHR47970:SF9">
    <property type="entry name" value="KINESIN-LIKE PROTEIN KIN-5D"/>
    <property type="match status" value="1"/>
</dbReference>
<dbReference type="Pfam" id="PF00225">
    <property type="entry name" value="Kinesin"/>
    <property type="match status" value="1"/>
</dbReference>
<dbReference type="InterPro" id="IPR044730">
    <property type="entry name" value="RNase_H-like_dom_plant"/>
</dbReference>
<dbReference type="PANTHER" id="PTHR47970">
    <property type="entry name" value="KINESIN-LIKE PROTEIN KIF11"/>
    <property type="match status" value="1"/>
</dbReference>
<dbReference type="SUPFAM" id="SSF52540">
    <property type="entry name" value="P-loop containing nucleoside triphosphate hydrolases"/>
    <property type="match status" value="1"/>
</dbReference>